<dbReference type="InterPro" id="IPR050178">
    <property type="entry name" value="AspA/AstE_fam"/>
</dbReference>
<feature type="domain" description="Succinylglutamate desuccinylase/Aspartoacylase catalytic" evidence="5">
    <location>
        <begin position="24"/>
        <end position="199"/>
    </location>
</feature>
<sequence length="385" mass="43973">MTETLLTTDNSRIIFANHQGRTLPTLVIIVGIHGNEPASVNAMKTLFQDKNPGKFKLEGNIFVLKGNAEALKSHQRYITKDLNRIWTSENLNLVRMKDQEEPGFSYPELKELALLDQLINSIIAVYGAGKILFTDLHTTSSESCAFLPFNDTLSNRSMAKHFPVPLVLGIEEYLEGPLMSHINDLGYPALGFEAGKHDDPQSERRHEAFIKLCMVHLGIIDMSSNDIEREEMFLKNKLGIKSGFYEILCRYPISPDQRFEMKPGFSNFNPIKKGHELAKNNGLPVISRYRGMVFLPLYQNKGQDGFFIVKPVSSFWLGLSKWLRKTFLPDLLPLLPGVSKVARSENRYLVNPAIARWLNKEIFHLLGFRIRYKAPKSHWEIIKRD</sequence>
<comment type="cofactor">
    <cofactor evidence="1">
        <name>Zn(2+)</name>
        <dbReference type="ChEBI" id="CHEBI:29105"/>
    </cofactor>
</comment>
<comment type="caution">
    <text evidence="6">The sequence shown here is derived from an EMBL/GenBank/DDBJ whole genome shotgun (WGS) entry which is preliminary data.</text>
</comment>
<evidence type="ECO:0000313" key="7">
    <source>
        <dbReference type="Proteomes" id="UP000649799"/>
    </source>
</evidence>
<keyword evidence="7" id="KW-1185">Reference proteome</keyword>
<dbReference type="Pfam" id="PF24827">
    <property type="entry name" value="AstE_AspA_cat"/>
    <property type="match status" value="1"/>
</dbReference>
<dbReference type="InterPro" id="IPR055438">
    <property type="entry name" value="AstE_AspA_cat"/>
</dbReference>
<keyword evidence="3" id="KW-0378">Hydrolase</keyword>
<evidence type="ECO:0000256" key="3">
    <source>
        <dbReference type="ARBA" id="ARBA00022801"/>
    </source>
</evidence>
<dbReference type="PANTHER" id="PTHR15162">
    <property type="entry name" value="ASPARTOACYLASE"/>
    <property type="match status" value="1"/>
</dbReference>
<protein>
    <submittedName>
        <fullName evidence="6">Succinylglutamate desuccinylase/aspartoacylase family protein</fullName>
    </submittedName>
</protein>
<organism evidence="6 7">
    <name type="scientific">Cyclobacterium plantarum</name>
    <dbReference type="NCBI Taxonomy" id="2716263"/>
    <lineage>
        <taxon>Bacteria</taxon>
        <taxon>Pseudomonadati</taxon>
        <taxon>Bacteroidota</taxon>
        <taxon>Cytophagia</taxon>
        <taxon>Cytophagales</taxon>
        <taxon>Cyclobacteriaceae</taxon>
        <taxon>Cyclobacterium</taxon>
    </lineage>
</organism>
<evidence type="ECO:0000313" key="6">
    <source>
        <dbReference type="EMBL" id="NHE59040.1"/>
    </source>
</evidence>
<dbReference type="Proteomes" id="UP000649799">
    <property type="component" value="Unassembled WGS sequence"/>
</dbReference>
<gene>
    <name evidence="6" type="ORF">G9Q97_19715</name>
</gene>
<dbReference type="SUPFAM" id="SSF53187">
    <property type="entry name" value="Zn-dependent exopeptidases"/>
    <property type="match status" value="1"/>
</dbReference>
<dbReference type="PANTHER" id="PTHR15162:SF7">
    <property type="entry name" value="SUCCINYLGLUTAMATE DESUCCINYLASE"/>
    <property type="match status" value="1"/>
</dbReference>
<keyword evidence="4" id="KW-0862">Zinc</keyword>
<evidence type="ECO:0000256" key="1">
    <source>
        <dbReference type="ARBA" id="ARBA00001947"/>
    </source>
</evidence>
<reference evidence="6 7" key="1">
    <citation type="submission" date="2020-03" db="EMBL/GenBank/DDBJ databases">
        <title>Cyclobacterium plantarum sp. nov., a marine bacterium isolated from a coastal-marine wetland.</title>
        <authorList>
            <person name="Sanchez-Porro C."/>
            <person name="Ventosa A."/>
            <person name="Amoozegar M."/>
        </authorList>
    </citation>
    <scope>NUCLEOTIDE SEQUENCE [LARGE SCALE GENOMIC DNA]</scope>
    <source>
        <strain evidence="6 7">GBPx2</strain>
    </source>
</reference>
<proteinExistence type="predicted"/>
<evidence type="ECO:0000256" key="4">
    <source>
        <dbReference type="ARBA" id="ARBA00022833"/>
    </source>
</evidence>
<evidence type="ECO:0000256" key="2">
    <source>
        <dbReference type="ARBA" id="ARBA00022723"/>
    </source>
</evidence>
<dbReference type="Gene3D" id="3.40.630.10">
    <property type="entry name" value="Zn peptidases"/>
    <property type="match status" value="1"/>
</dbReference>
<evidence type="ECO:0000259" key="5">
    <source>
        <dbReference type="Pfam" id="PF24827"/>
    </source>
</evidence>
<accession>A0ABX0HAW8</accession>
<name>A0ABX0HAW8_9BACT</name>
<dbReference type="RefSeq" id="WP_166150015.1">
    <property type="nucleotide sequence ID" value="NZ_JAANYN010000010.1"/>
</dbReference>
<keyword evidence="2" id="KW-0479">Metal-binding</keyword>
<dbReference type="EMBL" id="JAANYN010000010">
    <property type="protein sequence ID" value="NHE59040.1"/>
    <property type="molecule type" value="Genomic_DNA"/>
</dbReference>